<evidence type="ECO:0000256" key="15">
    <source>
        <dbReference type="PROSITE-ProRule" id="PRU10144"/>
    </source>
</evidence>
<evidence type="ECO:0000256" key="3">
    <source>
        <dbReference type="ARBA" id="ARBA00022448"/>
    </source>
</evidence>
<organism evidence="19 20">
    <name type="scientific">Proteus vulgaris</name>
    <dbReference type="NCBI Taxonomy" id="585"/>
    <lineage>
        <taxon>Bacteria</taxon>
        <taxon>Pseudomonadati</taxon>
        <taxon>Pseudomonadota</taxon>
        <taxon>Gammaproteobacteria</taxon>
        <taxon>Enterobacterales</taxon>
        <taxon>Morganellaceae</taxon>
        <taxon>Proteus</taxon>
    </lineage>
</organism>
<dbReference type="PANTHER" id="PTHR32552:SF74">
    <property type="entry name" value="HYDROXAMATE SIDEROPHORE RECEPTOR FHUE"/>
    <property type="match status" value="1"/>
</dbReference>
<dbReference type="Pfam" id="PF00593">
    <property type="entry name" value="TonB_dep_Rec_b-barrel"/>
    <property type="match status" value="1"/>
</dbReference>
<dbReference type="InterPro" id="IPR010105">
    <property type="entry name" value="TonB_sidphr_rcpt"/>
</dbReference>
<evidence type="ECO:0000256" key="11">
    <source>
        <dbReference type="ARBA" id="ARBA00023136"/>
    </source>
</evidence>
<keyword evidence="11 14" id="KW-0472">Membrane</keyword>
<dbReference type="InterPro" id="IPR037066">
    <property type="entry name" value="Plug_dom_sf"/>
</dbReference>
<feature type="domain" description="TonB-dependent receptor plug" evidence="18">
    <location>
        <begin position="88"/>
        <end position="186"/>
    </location>
</feature>
<dbReference type="EMBL" id="CP047344">
    <property type="protein sequence ID" value="QIF92938.1"/>
    <property type="molecule type" value="Genomic_DNA"/>
</dbReference>
<keyword evidence="5" id="KW-0410">Iron transport</keyword>
<evidence type="ECO:0000256" key="7">
    <source>
        <dbReference type="ARBA" id="ARBA00022729"/>
    </source>
</evidence>
<dbReference type="InterPro" id="IPR010917">
    <property type="entry name" value="TonB_rcpt_CS"/>
</dbReference>
<proteinExistence type="inferred from homology"/>
<evidence type="ECO:0000256" key="1">
    <source>
        <dbReference type="ARBA" id="ARBA00004571"/>
    </source>
</evidence>
<dbReference type="AlphaFoldDB" id="A0A6G6SE05"/>
<dbReference type="GO" id="GO:0009279">
    <property type="term" value="C:cell outer membrane"/>
    <property type="evidence" value="ECO:0007669"/>
    <property type="project" value="UniProtKB-SubCell"/>
</dbReference>
<dbReference type="SUPFAM" id="SSF56935">
    <property type="entry name" value="Porins"/>
    <property type="match status" value="1"/>
</dbReference>
<keyword evidence="9" id="KW-0406">Ion transport</keyword>
<dbReference type="GO" id="GO:0038023">
    <property type="term" value="F:signaling receptor activity"/>
    <property type="evidence" value="ECO:0007669"/>
    <property type="project" value="InterPro"/>
</dbReference>
<evidence type="ECO:0000256" key="8">
    <source>
        <dbReference type="ARBA" id="ARBA00023004"/>
    </source>
</evidence>
<evidence type="ECO:0000259" key="18">
    <source>
        <dbReference type="Pfam" id="PF07715"/>
    </source>
</evidence>
<keyword evidence="6 14" id="KW-0812">Transmembrane</keyword>
<evidence type="ECO:0000256" key="10">
    <source>
        <dbReference type="ARBA" id="ARBA00023077"/>
    </source>
</evidence>
<evidence type="ECO:0000256" key="6">
    <source>
        <dbReference type="ARBA" id="ARBA00022692"/>
    </source>
</evidence>
<dbReference type="PANTHER" id="PTHR32552">
    <property type="entry name" value="FERRICHROME IRON RECEPTOR-RELATED"/>
    <property type="match status" value="1"/>
</dbReference>
<dbReference type="Pfam" id="PF07715">
    <property type="entry name" value="Plug"/>
    <property type="match status" value="1"/>
</dbReference>
<evidence type="ECO:0000313" key="20">
    <source>
        <dbReference type="Proteomes" id="UP000503287"/>
    </source>
</evidence>
<evidence type="ECO:0000259" key="17">
    <source>
        <dbReference type="Pfam" id="PF00593"/>
    </source>
</evidence>
<keyword evidence="12 19" id="KW-0675">Receptor</keyword>
<feature type="domain" description="TonB-dependent receptor-like beta-barrel" evidence="17">
    <location>
        <begin position="260"/>
        <end position="698"/>
    </location>
</feature>
<dbReference type="CDD" id="cd01347">
    <property type="entry name" value="ligand_gated_channel"/>
    <property type="match status" value="1"/>
</dbReference>
<comment type="similarity">
    <text evidence="2 14 16">Belongs to the TonB-dependent receptor family.</text>
</comment>
<dbReference type="InterPro" id="IPR036942">
    <property type="entry name" value="Beta-barrel_TonB_sf"/>
</dbReference>
<dbReference type="PROSITE" id="PS52016">
    <property type="entry name" value="TONB_DEPENDENT_REC_3"/>
    <property type="match status" value="1"/>
</dbReference>
<evidence type="ECO:0000256" key="4">
    <source>
        <dbReference type="ARBA" id="ARBA00022452"/>
    </source>
</evidence>
<evidence type="ECO:0000256" key="14">
    <source>
        <dbReference type="PROSITE-ProRule" id="PRU01360"/>
    </source>
</evidence>
<name>A0A6G6SE05_PROVU</name>
<evidence type="ECO:0000256" key="2">
    <source>
        <dbReference type="ARBA" id="ARBA00009810"/>
    </source>
</evidence>
<reference evidence="19 20" key="1">
    <citation type="submission" date="2020-01" db="EMBL/GenBank/DDBJ databases">
        <title>The genomic epidemiology of tigecycline resistance gene tet(X) variants in a swine farm in China.</title>
        <authorList>
            <person name="Peng K."/>
            <person name="Li R."/>
        </authorList>
    </citation>
    <scope>NUCLEOTIDE SEQUENCE [LARGE SCALE GENOMIC DNA]</scope>
    <source>
        <strain evidence="19 20">ZN3</strain>
    </source>
</reference>
<dbReference type="Gene3D" id="2.170.130.10">
    <property type="entry name" value="TonB-dependent receptor, plug domain"/>
    <property type="match status" value="1"/>
</dbReference>
<evidence type="ECO:0000256" key="12">
    <source>
        <dbReference type="ARBA" id="ARBA00023170"/>
    </source>
</evidence>
<dbReference type="InterPro" id="IPR039426">
    <property type="entry name" value="TonB-dep_rcpt-like"/>
</dbReference>
<dbReference type="RefSeq" id="WP_164525938.1">
    <property type="nucleotide sequence ID" value="NZ_CP047344.1"/>
</dbReference>
<dbReference type="Proteomes" id="UP000503287">
    <property type="component" value="Chromosome"/>
</dbReference>
<feature type="short sequence motif" description="TonB C-terminal box" evidence="15">
    <location>
        <begin position="713"/>
        <end position="730"/>
    </location>
</feature>
<sequence>MVCISSLAGLDKTQKLSPVLNQRTQNKLALTQCAILCSTALFSLSAIANTATENNKAVDVLVVTESVAQNRDNLAPGVSTLSKMALKPREIPQTVSVIDREQIENQNLNTLDEVMTRANGVTSAPFVLLTTAYYARGFQINAFELDGVPALMGNMASSPQDMAVYERVEILKGSNGLMHGMGNPAATVNMVRKHAPLDSQLKATFTAGSWNRYRGEVDVGGRLNQEGSVRGRVVMAWEDKDFFYDISDQKTRLIYATVDADLTTNTLLRTGIQYQTIDSITNMAGVPMGKDGSDLHLPRKTYLDADWDRFKWDTTRLFTGIEHQINDDWLFKINGDYQYAKARLLYAGAWGNIDPETGDGAMLMGGAYKFHNYQTSLDTNVTGKLNGWGLQHDLIVGMSYLKASEEQDTGQFKDPLNVPVNIYRWDPHSVPKPQITGYSSQGATKTEQIGVYGMGRIKLIEPVTLITGARASWWEVKKNQAKFTENGKITPYGGLIWDFAPQWSWYSSYSTVYQPLTGKTWSGDMLKPVEGQTVETGIKGALMNGGLNVSAAIFRIDMKNNPQEDPAHPGGGFNTYFISGGKVVSQGFEIEGMGYLSPFWDLSVGYTYTDTEYKEDTLNKGNSFNSLVPRHMVRVWTNYQLPWDARKWSVGGGIQAQSEYSKTNGEVTLRQGGYAVFNSRLGYQINEHWSAALNINNVFDKRYYSSLFSPQWNNRYGEPRNVMLNIKADF</sequence>
<dbReference type="InterPro" id="IPR000531">
    <property type="entry name" value="Beta-barrel_TonB"/>
</dbReference>
<dbReference type="GO" id="GO:0015891">
    <property type="term" value="P:siderophore transport"/>
    <property type="evidence" value="ECO:0007669"/>
    <property type="project" value="InterPro"/>
</dbReference>
<dbReference type="PROSITE" id="PS01156">
    <property type="entry name" value="TONB_DEPENDENT_REC_2"/>
    <property type="match status" value="1"/>
</dbReference>
<accession>A0A6G6SE05</accession>
<dbReference type="Gene3D" id="2.40.170.20">
    <property type="entry name" value="TonB-dependent receptor, beta-barrel domain"/>
    <property type="match status" value="1"/>
</dbReference>
<keyword evidence="4 14" id="KW-1134">Transmembrane beta strand</keyword>
<gene>
    <name evidence="19" type="ORF">GTH24_03110</name>
</gene>
<protein>
    <submittedName>
        <fullName evidence="19">TonB-dependent siderophore receptor</fullName>
    </submittedName>
</protein>
<evidence type="ECO:0000256" key="16">
    <source>
        <dbReference type="RuleBase" id="RU003357"/>
    </source>
</evidence>
<dbReference type="GO" id="GO:0015344">
    <property type="term" value="F:siderophore uptake transmembrane transporter activity"/>
    <property type="evidence" value="ECO:0007669"/>
    <property type="project" value="TreeGrafter"/>
</dbReference>
<keyword evidence="13 14" id="KW-0998">Cell outer membrane</keyword>
<keyword evidence="8" id="KW-0408">Iron</keyword>
<comment type="subcellular location">
    <subcellularLocation>
        <location evidence="1 14">Cell outer membrane</location>
        <topology evidence="1 14">Multi-pass membrane protein</topology>
    </subcellularLocation>
</comment>
<evidence type="ECO:0000313" key="19">
    <source>
        <dbReference type="EMBL" id="QIF92938.1"/>
    </source>
</evidence>
<keyword evidence="3 14" id="KW-0813">Transport</keyword>
<keyword evidence="7" id="KW-0732">Signal</keyword>
<dbReference type="InterPro" id="IPR012910">
    <property type="entry name" value="Plug_dom"/>
</dbReference>
<dbReference type="NCBIfam" id="TIGR01783">
    <property type="entry name" value="TonB-siderophor"/>
    <property type="match status" value="1"/>
</dbReference>
<evidence type="ECO:0000256" key="13">
    <source>
        <dbReference type="ARBA" id="ARBA00023237"/>
    </source>
</evidence>
<evidence type="ECO:0000256" key="9">
    <source>
        <dbReference type="ARBA" id="ARBA00023065"/>
    </source>
</evidence>
<evidence type="ECO:0000256" key="5">
    <source>
        <dbReference type="ARBA" id="ARBA00022496"/>
    </source>
</evidence>
<keyword evidence="20" id="KW-1185">Reference proteome</keyword>
<keyword evidence="10 16" id="KW-0798">TonB box</keyword>